<protein>
    <submittedName>
        <fullName evidence="3">Type III-B CRISPR module RAMP protein Cmr6</fullName>
    </submittedName>
</protein>
<dbReference type="RefSeq" id="WP_110381009.1">
    <property type="nucleotide sequence ID" value="NZ_CP029288.2"/>
</dbReference>
<accession>A0A2U9IPZ0</accession>
<dbReference type="KEGG" id="asul:DFR86_11620"/>
<keyword evidence="4" id="KW-1185">Reference proteome</keyword>
<dbReference type="InterPro" id="IPR005537">
    <property type="entry name" value="RAMP_III_fam"/>
</dbReference>
<name>A0A2U9IPZ0_9CREN</name>
<dbReference type="OrthoDB" id="86328at2157"/>
<dbReference type="GeneID" id="36838627"/>
<keyword evidence="1" id="KW-0051">Antiviral defense</keyword>
<reference evidence="3 4" key="1">
    <citation type="submission" date="2018-05" db="EMBL/GenBank/DDBJ databases">
        <title>Complete Genome Sequences of Extremely Thermoacidophilic, Metal-Mobilizing Type-Strain Members of the Archaeal Family Sulfolobaceae: Acidianus brierleyi DSM-1651T, Acidianus sulfidivorans DSM-18786T, Metallosphaera hakonensis DSM-7519T, and Metallosphaera prunae DSM-10039T.</title>
        <authorList>
            <person name="Counts J.A."/>
            <person name="Kelly R.M."/>
        </authorList>
    </citation>
    <scope>NUCLEOTIDE SEQUENCE [LARGE SCALE GENOMIC DNA]</scope>
    <source>
        <strain evidence="3 4">JP7</strain>
    </source>
</reference>
<evidence type="ECO:0000313" key="3">
    <source>
        <dbReference type="EMBL" id="AWR98119.1"/>
    </source>
</evidence>
<feature type="domain" description="CRISPR type III-associated protein" evidence="2">
    <location>
        <begin position="96"/>
        <end position="268"/>
    </location>
</feature>
<sequence length="297" mass="33656">MSMSKSFYISVLRNYMDYMTNKMDREGVKKKIMELVKDFDFKEKCNNANDILEEIKRGYQSLGYSIIDVGARTEKNFLVGVNQGFLYYVFEVGISWDPILDLPYIPGSALKGIIRSYMIDLCEKNRDCIESVIKLFGVPTDDESFKRLVDAKLTSDTGSEGLVIFSDAYPIECCQLLTPDVMTPHYYKGGEVVENELDVVPVPIVYLAVSSDVKFRFLVAYNEEAKDIIKEISKRILGQEDDKLIPYLYFAFSTGIGAKTSRGYGRFSITKIEPIKGEKKGRRAAKVKWGEKGGSNN</sequence>
<evidence type="ECO:0000313" key="4">
    <source>
        <dbReference type="Proteomes" id="UP000248410"/>
    </source>
</evidence>
<dbReference type="PANTHER" id="PTHR39965">
    <property type="entry name" value="CRISPR SYSTEM CMR SUBUNIT CMR6"/>
    <property type="match status" value="1"/>
</dbReference>
<dbReference type="GO" id="GO:0051607">
    <property type="term" value="P:defense response to virus"/>
    <property type="evidence" value="ECO:0007669"/>
    <property type="project" value="UniProtKB-KW"/>
</dbReference>
<dbReference type="NCBIfam" id="TIGR01898">
    <property type="entry name" value="cas_TM1791_cmr6"/>
    <property type="match status" value="1"/>
</dbReference>
<proteinExistence type="predicted"/>
<dbReference type="EMBL" id="CP029288">
    <property type="protein sequence ID" value="AWR98119.1"/>
    <property type="molecule type" value="Genomic_DNA"/>
</dbReference>
<dbReference type="Pfam" id="PF03787">
    <property type="entry name" value="RAMPs"/>
    <property type="match status" value="1"/>
</dbReference>
<evidence type="ECO:0000256" key="1">
    <source>
        <dbReference type="ARBA" id="ARBA00023118"/>
    </source>
</evidence>
<dbReference type="InterPro" id="IPR010172">
    <property type="entry name" value="CRISPR-assoc_prot_TM1791"/>
</dbReference>
<organism evidence="3 4">
    <name type="scientific">Acidianus sulfidivorans JP7</name>
    <dbReference type="NCBI Taxonomy" id="619593"/>
    <lineage>
        <taxon>Archaea</taxon>
        <taxon>Thermoproteota</taxon>
        <taxon>Thermoprotei</taxon>
        <taxon>Sulfolobales</taxon>
        <taxon>Sulfolobaceae</taxon>
        <taxon>Acidianus</taxon>
    </lineage>
</organism>
<evidence type="ECO:0000259" key="2">
    <source>
        <dbReference type="Pfam" id="PF03787"/>
    </source>
</evidence>
<dbReference type="PANTHER" id="PTHR39965:SF1">
    <property type="entry name" value="CRISPR SYSTEM CMR SUBUNIT CMR6"/>
    <property type="match status" value="1"/>
</dbReference>
<dbReference type="Proteomes" id="UP000248410">
    <property type="component" value="Chromosome"/>
</dbReference>
<gene>
    <name evidence="3" type="primary">cmr6</name>
    <name evidence="3" type="ORF">DFR86_11620</name>
</gene>
<dbReference type="AlphaFoldDB" id="A0A2U9IPZ0"/>